<accession>A0AAV4LCS1</accession>
<dbReference type="Proteomes" id="UP001057291">
    <property type="component" value="Unassembled WGS sequence"/>
</dbReference>
<keyword evidence="2" id="KW-1185">Reference proteome</keyword>
<evidence type="ECO:0000313" key="2">
    <source>
        <dbReference type="Proteomes" id="UP001057291"/>
    </source>
</evidence>
<evidence type="ECO:0000313" key="1">
    <source>
        <dbReference type="EMBL" id="GIM45637.1"/>
    </source>
</evidence>
<name>A0AAV4LCS1_9BACL</name>
<gene>
    <name evidence="1" type="ORF">DNHGIG_11860</name>
</gene>
<comment type="caution">
    <text evidence="1">The sequence shown here is derived from an EMBL/GenBank/DDBJ whole genome shotgun (WGS) entry which is preliminary data.</text>
</comment>
<proteinExistence type="predicted"/>
<reference evidence="1" key="1">
    <citation type="journal article" date="2023" name="Int. J. Syst. Evol. Microbiol.">
        <title>Collibacillus ludicampi gen. nov., sp. nov., a new soil bacterium of the family Alicyclobacillaceae.</title>
        <authorList>
            <person name="Jojima T."/>
            <person name="Ioku Y."/>
            <person name="Fukuta Y."/>
            <person name="Shirasaka N."/>
            <person name="Matsumura Y."/>
            <person name="Mori M."/>
        </authorList>
    </citation>
    <scope>NUCLEOTIDE SEQUENCE</scope>
    <source>
        <strain evidence="1">TP075</strain>
    </source>
</reference>
<dbReference type="EMBL" id="BOQE01000001">
    <property type="protein sequence ID" value="GIM45637.1"/>
    <property type="molecule type" value="Genomic_DNA"/>
</dbReference>
<organism evidence="1 2">
    <name type="scientific">Collibacillus ludicampi</name>
    <dbReference type="NCBI Taxonomy" id="2771369"/>
    <lineage>
        <taxon>Bacteria</taxon>
        <taxon>Bacillati</taxon>
        <taxon>Bacillota</taxon>
        <taxon>Bacilli</taxon>
        <taxon>Bacillales</taxon>
        <taxon>Alicyclobacillaceae</taxon>
        <taxon>Collibacillus</taxon>
    </lineage>
</organism>
<dbReference type="AlphaFoldDB" id="A0AAV4LCS1"/>
<sequence length="85" mass="9710">MYDLMRVCFALMLPEGRLALNNIQMLRDDLQGRYYAQSICPLHGRKVNETTSKVAFLHKALRPPEGTFHSLLAPLAAKTYTLKNF</sequence>
<protein>
    <submittedName>
        <fullName evidence="1">Uncharacterized protein</fullName>
    </submittedName>
</protein>